<feature type="region of interest" description="Disordered" evidence="1">
    <location>
        <begin position="767"/>
        <end position="790"/>
    </location>
</feature>
<evidence type="ECO:0000313" key="4">
    <source>
        <dbReference type="EMBL" id="EIJ40072.1"/>
    </source>
</evidence>
<feature type="domain" description="LPS-assembly protein LptD central" evidence="3">
    <location>
        <begin position="259"/>
        <end position="728"/>
    </location>
</feature>
<dbReference type="Pfam" id="PF19838">
    <property type="entry name" value="LptD_2"/>
    <property type="match status" value="1"/>
</dbReference>
<sequence length="930" mass="106692">MLIYNKQTKKYTYVWHVKNRAILYTKIGLKALRAKKRNILLALFSLFISGIFYAQERPKVQALNIEAQKEAQDTIKINAPELLIDTAVIDTTQTDSIPKDSTKQGFLQGKINYKAKDYMKMSRKEKKIYLYNEAEVLYQDYELKSGIIVIDYVTNEVYAGRIKDSAGNLTQPPYFKQGNSVIEPDSIRFNFDTKKALIFNSRTEQSMGESMNVFAEIVKKENDSVYFLKEGKITTSEDAENPDYYIRVRKGKFVPNKKIIAGFSNMYIADVPTPIAVPFAYFPMSQERRNSGIIMPTPGQTNRRGYSLQNGGYYFAISDYFDLALLGDYYTNGSYGFRTETNYAKRYKFRGALRFRYENNIESQRGFPDYSRSTIYNIQWNHSQDAKANPNSRLSASVNFGSSQYYQDSFNQLNTPNFLNNTLQSSISYNKTFPGYPMVNLNATTSIQQNTRDQSVNLTLPTLQASMERIYPFASRDGGKRGIIQNINFQYNFRAENRISTIDTLLFKSEMFDDAKVGFQHTIPLSTNFKIFKFFSTSVGANYNEVWQLKTIKRNDYNELLDEATIDTLNNFDRFGTYNFNASIGTTLYGTFNFGEDKKIQAIRHTVRPSVSYGYTPSFDQYYDEYVGEDGVEREYTRFENGIYGTPSLSNSNNIGFSLSNVVEAKVRDKDTMATEPKKVMLLNNLNFSTAYNIVADSLPWSPVRVSGGTQFFQNKMNVNFGATLDPYAIDNNGTRIDVFNYENGGSLFRMTNANVNVSYSINSKTFSGGEDKEQVDNTQSGGREDDLFGRAQDFSDDRTFANDEEEEDKEDLPTEAYAAKLPWDLRLAYSLTYSNSNRQNEISNNSLMFSGNVDLTPQWKVGVSSGYDFKQKGFTYTQLRFSRDLKSFRLNFNWVPFSSRASWFFFIGIKSSMLSDLKWEKRSEPDKNL</sequence>
<dbReference type="InterPro" id="IPR045659">
    <property type="entry name" value="LptD_2"/>
</dbReference>
<organism evidence="4 5">
    <name type="scientific">Galbibacter orientalis DSM 19592</name>
    <dbReference type="NCBI Taxonomy" id="926559"/>
    <lineage>
        <taxon>Bacteria</taxon>
        <taxon>Pseudomonadati</taxon>
        <taxon>Bacteroidota</taxon>
        <taxon>Flavobacteriia</taxon>
        <taxon>Flavobacteriales</taxon>
        <taxon>Flavobacteriaceae</taxon>
        <taxon>Galbibacter</taxon>
    </lineage>
</organism>
<protein>
    <recommendedName>
        <fullName evidence="3">LPS-assembly protein LptD central domain-containing protein</fullName>
    </recommendedName>
</protein>
<name>I3C8X9_9FLAO</name>
<dbReference type="RefSeq" id="WP_008614042.1">
    <property type="nucleotide sequence ID" value="NZ_JH651379.1"/>
</dbReference>
<dbReference type="STRING" id="926559.JoomaDRAFT_3120"/>
<keyword evidence="2" id="KW-0812">Transmembrane</keyword>
<evidence type="ECO:0000256" key="2">
    <source>
        <dbReference type="SAM" id="Phobius"/>
    </source>
</evidence>
<dbReference type="GO" id="GO:0009279">
    <property type="term" value="C:cell outer membrane"/>
    <property type="evidence" value="ECO:0007669"/>
    <property type="project" value="TreeGrafter"/>
</dbReference>
<dbReference type="EMBL" id="JH651379">
    <property type="protein sequence ID" value="EIJ40072.1"/>
    <property type="molecule type" value="Genomic_DNA"/>
</dbReference>
<reference evidence="4 5" key="1">
    <citation type="submission" date="2012-02" db="EMBL/GenBank/DDBJ databases">
        <title>Improved High-Quality Draft genome of Joostella marina DSM 19592.</title>
        <authorList>
            <consortium name="US DOE Joint Genome Institute (JGI-PGF)"/>
            <person name="Lucas S."/>
            <person name="Copeland A."/>
            <person name="Lapidus A."/>
            <person name="Bruce D."/>
            <person name="Goodwin L."/>
            <person name="Pitluck S."/>
            <person name="Peters L."/>
            <person name="Chertkov O."/>
            <person name="Ovchinnikova G."/>
            <person name="Kyrpides N."/>
            <person name="Mavromatis K."/>
            <person name="Detter J.C."/>
            <person name="Han C."/>
            <person name="Land M."/>
            <person name="Hauser L."/>
            <person name="Markowitz V."/>
            <person name="Cheng J.-F."/>
            <person name="Hugenholtz P."/>
            <person name="Woyke T."/>
            <person name="Wu D."/>
            <person name="Tindall B."/>
            <person name="Brambilla E."/>
            <person name="Klenk H.-P."/>
            <person name="Eisen J.A."/>
        </authorList>
    </citation>
    <scope>NUCLEOTIDE SEQUENCE [LARGE SCALE GENOMIC DNA]</scope>
    <source>
        <strain evidence="4 5">DSM 19592</strain>
    </source>
</reference>
<dbReference type="PANTHER" id="PTHR30189">
    <property type="entry name" value="LPS-ASSEMBLY PROTEIN"/>
    <property type="match status" value="1"/>
</dbReference>
<dbReference type="AlphaFoldDB" id="I3C8X9"/>
<dbReference type="InterPro" id="IPR050218">
    <property type="entry name" value="LptD"/>
</dbReference>
<evidence type="ECO:0000313" key="5">
    <source>
        <dbReference type="Proteomes" id="UP000004690"/>
    </source>
</evidence>
<dbReference type="HOGENOM" id="CLU_007637_0_0_10"/>
<dbReference type="PANTHER" id="PTHR30189:SF1">
    <property type="entry name" value="LPS-ASSEMBLY PROTEIN LPTD"/>
    <property type="match status" value="1"/>
</dbReference>
<feature type="transmembrane region" description="Helical" evidence="2">
    <location>
        <begin position="39"/>
        <end position="55"/>
    </location>
</feature>
<dbReference type="GO" id="GO:1990351">
    <property type="term" value="C:transporter complex"/>
    <property type="evidence" value="ECO:0007669"/>
    <property type="project" value="TreeGrafter"/>
</dbReference>
<gene>
    <name evidence="4" type="ORF">JoomaDRAFT_3120</name>
</gene>
<accession>I3C8X9</accession>
<evidence type="ECO:0000256" key="1">
    <source>
        <dbReference type="SAM" id="MobiDB-lite"/>
    </source>
</evidence>
<proteinExistence type="predicted"/>
<keyword evidence="2" id="KW-0472">Membrane</keyword>
<keyword evidence="2" id="KW-1133">Transmembrane helix</keyword>
<evidence type="ECO:0000259" key="3">
    <source>
        <dbReference type="Pfam" id="PF19838"/>
    </source>
</evidence>
<dbReference type="eggNOG" id="COG1452">
    <property type="taxonomic scope" value="Bacteria"/>
</dbReference>
<keyword evidence="5" id="KW-1185">Reference proteome</keyword>
<dbReference type="Proteomes" id="UP000004690">
    <property type="component" value="Unassembled WGS sequence"/>
</dbReference>